<dbReference type="Proteomes" id="UP000015381">
    <property type="component" value="Chromosome I"/>
</dbReference>
<evidence type="ECO:0000313" key="2">
    <source>
        <dbReference type="Proteomes" id="UP000015381"/>
    </source>
</evidence>
<dbReference type="EMBL" id="HF571520">
    <property type="protein sequence ID" value="CCQ33899.1"/>
    <property type="molecule type" value="Genomic_DNA"/>
</dbReference>
<name>F7PGT6_9EURY</name>
<keyword evidence="2" id="KW-1185">Reference proteome</keyword>
<dbReference type="KEGG" id="hti:HTIA_1775"/>
<sequence>MILNRQYRVTFSYRTLQNILNDLVDLADLFRVDTANDVTV</sequence>
<gene>
    <name evidence="1" type="ORF">HTIA_1775</name>
</gene>
<dbReference type="AlphaFoldDB" id="F7PGT6"/>
<accession>F7PGT6</accession>
<dbReference type="HOGENOM" id="CLU_3282786_0_0_2"/>
<proteinExistence type="predicted"/>
<protein>
    <submittedName>
        <fullName evidence="1">Uncharacterized protein</fullName>
    </submittedName>
</protein>
<organism evidence="1 2">
    <name type="scientific">Halorhabdus tiamatea SARL4B</name>
    <dbReference type="NCBI Taxonomy" id="1033806"/>
    <lineage>
        <taxon>Archaea</taxon>
        <taxon>Methanobacteriati</taxon>
        <taxon>Methanobacteriota</taxon>
        <taxon>Stenosarchaea group</taxon>
        <taxon>Halobacteria</taxon>
        <taxon>Halobacteriales</taxon>
        <taxon>Haloarculaceae</taxon>
        <taxon>Halorhabdus</taxon>
    </lineage>
</organism>
<evidence type="ECO:0000313" key="1">
    <source>
        <dbReference type="EMBL" id="CCQ33899.1"/>
    </source>
</evidence>
<reference evidence="1 2" key="1">
    <citation type="journal article" date="2014" name="Environ. Microbiol.">
        <title>Halorhabdus tiamatea: proteogenomics and glycosidase activity measurements identify the first cultivated euryarchaeon from a deep-sea anoxic brine lake as potential polysaccharide degrader.</title>
        <authorList>
            <person name="Werner J."/>
            <person name="Ferrer M."/>
            <person name="Michel G."/>
            <person name="Mann A.J."/>
            <person name="Huang S."/>
            <person name="Juarez S."/>
            <person name="Ciordia S."/>
            <person name="Albar J.P."/>
            <person name="Alcaide M."/>
            <person name="La Cono V."/>
            <person name="Yakimov M.M."/>
            <person name="Antunes A."/>
            <person name="Taborda M."/>
            <person name="Da Costa M.S."/>
            <person name="Amann R.I."/>
            <person name="Gloeckner F.O."/>
            <person name="Golyshina O.V."/>
            <person name="Golyshin P.N."/>
            <person name="Teeling H."/>
        </authorList>
    </citation>
    <scope>NUCLEOTIDE SEQUENCE [LARGE SCALE GENOMIC DNA]</scope>
    <source>
        <strain evidence="2">SARL4B</strain>
    </source>
</reference>